<accession>A0A061EV95</accession>
<dbReference type="AlphaFoldDB" id="A0A061EV95"/>
<dbReference type="Gramene" id="EOY08711">
    <property type="protein sequence ID" value="EOY08711"/>
    <property type="gene ID" value="TCM_023784"/>
</dbReference>
<protein>
    <recommendedName>
        <fullName evidence="3">CCHC-type domain-containing protein</fullName>
    </recommendedName>
</protein>
<reference evidence="1 2" key="1">
    <citation type="journal article" date="2013" name="Genome Biol.">
        <title>The genome sequence of the most widely cultivated cacao type and its use to identify candidate genes regulating pod color.</title>
        <authorList>
            <person name="Motamayor J.C."/>
            <person name="Mockaitis K."/>
            <person name="Schmutz J."/>
            <person name="Haiminen N."/>
            <person name="Iii D.L."/>
            <person name="Cornejo O."/>
            <person name="Findley S.D."/>
            <person name="Zheng P."/>
            <person name="Utro F."/>
            <person name="Royaert S."/>
            <person name="Saski C."/>
            <person name="Jenkins J."/>
            <person name="Podicheti R."/>
            <person name="Zhao M."/>
            <person name="Scheffler B.E."/>
            <person name="Stack J.C."/>
            <person name="Feltus F.A."/>
            <person name="Mustiga G.M."/>
            <person name="Amores F."/>
            <person name="Phillips W."/>
            <person name="Marelli J.P."/>
            <person name="May G.D."/>
            <person name="Shapiro H."/>
            <person name="Ma J."/>
            <person name="Bustamante C.D."/>
            <person name="Schnell R.J."/>
            <person name="Main D."/>
            <person name="Gilbert D."/>
            <person name="Parida L."/>
            <person name="Kuhn D.N."/>
        </authorList>
    </citation>
    <scope>NUCLEOTIDE SEQUENCE [LARGE SCALE GENOMIC DNA]</scope>
    <source>
        <strain evidence="2">cv. Matina 1-6</strain>
    </source>
</reference>
<sequence length="162" mass="19203">MSSKTQYLFVRDLEILWTRLRERYDHTKTVILPQAQYDWQHLKLQSNLRPYHGKGKKPVKKHDTSICHRCGMSRHYSRTCRTPKHFVDLYQASLKDKGKRIKTHAIENSTALTNVETNNASVKMTRLAFVEVRTFLEVSDLFKTLIAKIRHQNDKKQPRLRI</sequence>
<proteinExistence type="predicted"/>
<evidence type="ECO:0000313" key="1">
    <source>
        <dbReference type="EMBL" id="EOY08711.1"/>
    </source>
</evidence>
<dbReference type="InParanoid" id="A0A061EV95"/>
<dbReference type="PANTHER" id="PTHR33325:SF11">
    <property type="entry name" value="COLD SHOCK DOMAIN-CONTAINING PROTEIN 4-LIKE"/>
    <property type="match status" value="1"/>
</dbReference>
<evidence type="ECO:0008006" key="3">
    <source>
        <dbReference type="Google" id="ProtNLM"/>
    </source>
</evidence>
<dbReference type="EMBL" id="CM001883">
    <property type="protein sequence ID" value="EOY08711.1"/>
    <property type="molecule type" value="Genomic_DNA"/>
</dbReference>
<name>A0A061EV95_THECC</name>
<dbReference type="Proteomes" id="UP000026915">
    <property type="component" value="Chromosome 5"/>
</dbReference>
<organism evidence="1 2">
    <name type="scientific">Theobroma cacao</name>
    <name type="common">Cacao</name>
    <name type="synonym">Cocoa</name>
    <dbReference type="NCBI Taxonomy" id="3641"/>
    <lineage>
        <taxon>Eukaryota</taxon>
        <taxon>Viridiplantae</taxon>
        <taxon>Streptophyta</taxon>
        <taxon>Embryophyta</taxon>
        <taxon>Tracheophyta</taxon>
        <taxon>Spermatophyta</taxon>
        <taxon>Magnoliopsida</taxon>
        <taxon>eudicotyledons</taxon>
        <taxon>Gunneridae</taxon>
        <taxon>Pentapetalae</taxon>
        <taxon>rosids</taxon>
        <taxon>malvids</taxon>
        <taxon>Malvales</taxon>
        <taxon>Malvaceae</taxon>
        <taxon>Byttnerioideae</taxon>
        <taxon>Theobroma</taxon>
    </lineage>
</organism>
<keyword evidence="2" id="KW-1185">Reference proteome</keyword>
<evidence type="ECO:0000313" key="2">
    <source>
        <dbReference type="Proteomes" id="UP000026915"/>
    </source>
</evidence>
<dbReference type="HOGENOM" id="CLU_1638390_0_0_1"/>
<gene>
    <name evidence="1" type="ORF">TCM_023784</name>
</gene>
<dbReference type="PANTHER" id="PTHR33325">
    <property type="entry name" value="ZINC FINGER, CCHC-TYPE-RELATED"/>
    <property type="match status" value="1"/>
</dbReference>
<dbReference type="OMA" id="DTSICHR"/>